<sequence>CICGRVFHTVRRPGNSVRPSTLADARRHVMGVHARISHEMLTTCCQASRISRENNWHLYADEMLLRLANERPAKASTNFASAPRSLDDSALSNQNSRLDESGCGPGEDSCSMLTGESQQRGDDAGKKQQQPEFSSLLYSSHPVWPGETGKLLKSSSSAALGLIADSEHRAAAISPTASPAGASSAGGLSTSTPTMLGRRPGQPHEVATQEQRLASLRVLEEEGRAGAGGSNWPYSFIVSACSRLSRDDNRLDLPDPLLIQLARLKWKRHGRTERGKTRQGRRCHRGLGRLFRLQLAVSAACRLRPPPLMMPHFPGIECRSDRQSRL</sequence>
<dbReference type="AlphaFoldDB" id="A0A1I8IVV9"/>
<dbReference type="WBParaSite" id="maker-uti_cns_0017139-snap-gene-0.1-mRNA-1">
    <property type="protein sequence ID" value="maker-uti_cns_0017139-snap-gene-0.1-mRNA-1"/>
    <property type="gene ID" value="maker-uti_cns_0017139-snap-gene-0.1"/>
</dbReference>
<feature type="compositionally biased region" description="Low complexity" evidence="1">
    <location>
        <begin position="173"/>
        <end position="194"/>
    </location>
</feature>
<feature type="region of interest" description="Disordered" evidence="1">
    <location>
        <begin position="77"/>
        <end position="130"/>
    </location>
</feature>
<feature type="region of interest" description="Disordered" evidence="1">
    <location>
        <begin position="173"/>
        <end position="209"/>
    </location>
</feature>
<accession>A0A1I8IVV9</accession>
<reference evidence="3" key="1">
    <citation type="submission" date="2016-11" db="UniProtKB">
        <authorList>
            <consortium name="WormBaseParasite"/>
        </authorList>
    </citation>
    <scope>IDENTIFICATION</scope>
</reference>
<dbReference type="Proteomes" id="UP000095280">
    <property type="component" value="Unplaced"/>
</dbReference>
<evidence type="ECO:0000313" key="3">
    <source>
        <dbReference type="WBParaSite" id="maker-uti_cns_0017139-snap-gene-0.1-mRNA-1"/>
    </source>
</evidence>
<protein>
    <submittedName>
        <fullName evidence="3">Fork-head domain-containing protein</fullName>
    </submittedName>
</protein>
<name>A0A1I8IVV9_9PLAT</name>
<keyword evidence="2" id="KW-1185">Reference proteome</keyword>
<organism evidence="2 3">
    <name type="scientific">Macrostomum lignano</name>
    <dbReference type="NCBI Taxonomy" id="282301"/>
    <lineage>
        <taxon>Eukaryota</taxon>
        <taxon>Metazoa</taxon>
        <taxon>Spiralia</taxon>
        <taxon>Lophotrochozoa</taxon>
        <taxon>Platyhelminthes</taxon>
        <taxon>Rhabditophora</taxon>
        <taxon>Macrostomorpha</taxon>
        <taxon>Macrostomida</taxon>
        <taxon>Macrostomidae</taxon>
        <taxon>Macrostomum</taxon>
    </lineage>
</organism>
<proteinExistence type="predicted"/>
<evidence type="ECO:0000256" key="1">
    <source>
        <dbReference type="SAM" id="MobiDB-lite"/>
    </source>
</evidence>
<evidence type="ECO:0000313" key="2">
    <source>
        <dbReference type="Proteomes" id="UP000095280"/>
    </source>
</evidence>